<dbReference type="InterPro" id="IPR051800">
    <property type="entry name" value="PqiA-PqiB_transport"/>
</dbReference>
<keyword evidence="3" id="KW-0997">Cell inner membrane</keyword>
<evidence type="ECO:0000313" key="9">
    <source>
        <dbReference type="EMBL" id="SKA53474.1"/>
    </source>
</evidence>
<protein>
    <submittedName>
        <fullName evidence="9">Paraquat-inducible protein B</fullName>
    </submittedName>
</protein>
<evidence type="ECO:0000256" key="2">
    <source>
        <dbReference type="ARBA" id="ARBA00022475"/>
    </source>
</evidence>
<dbReference type="RefSeq" id="WP_078752360.1">
    <property type="nucleotide sequence ID" value="NZ_FUXU01000020.1"/>
</dbReference>
<accession>A0A1T4ULC0</accession>
<keyword evidence="6 7" id="KW-0472">Membrane</keyword>
<dbReference type="PANTHER" id="PTHR30462">
    <property type="entry name" value="INTERMEMBRANE TRANSPORT PROTEIN PQIB-RELATED"/>
    <property type="match status" value="1"/>
</dbReference>
<feature type="domain" description="Mce/MlaD" evidence="8">
    <location>
        <begin position="395"/>
        <end position="455"/>
    </location>
</feature>
<evidence type="ECO:0000256" key="3">
    <source>
        <dbReference type="ARBA" id="ARBA00022519"/>
    </source>
</evidence>
<evidence type="ECO:0000256" key="1">
    <source>
        <dbReference type="ARBA" id="ARBA00004533"/>
    </source>
</evidence>
<dbReference type="GO" id="GO:0005886">
    <property type="term" value="C:plasma membrane"/>
    <property type="evidence" value="ECO:0007669"/>
    <property type="project" value="UniProtKB-SubCell"/>
</dbReference>
<evidence type="ECO:0000256" key="6">
    <source>
        <dbReference type="ARBA" id="ARBA00023136"/>
    </source>
</evidence>
<feature type="transmembrane region" description="Helical" evidence="7">
    <location>
        <begin position="21"/>
        <end position="39"/>
    </location>
</feature>
<dbReference type="Pfam" id="PF02470">
    <property type="entry name" value="MlaD"/>
    <property type="match status" value="6"/>
</dbReference>
<evidence type="ECO:0000259" key="8">
    <source>
        <dbReference type="Pfam" id="PF02470"/>
    </source>
</evidence>
<feature type="domain" description="Mce/MlaD" evidence="8">
    <location>
        <begin position="518"/>
        <end position="583"/>
    </location>
</feature>
<dbReference type="OrthoDB" id="9806984at2"/>
<organism evidence="9 10">
    <name type="scientific">Enterovibrio nigricans DSM 22720</name>
    <dbReference type="NCBI Taxonomy" id="1121868"/>
    <lineage>
        <taxon>Bacteria</taxon>
        <taxon>Pseudomonadati</taxon>
        <taxon>Pseudomonadota</taxon>
        <taxon>Gammaproteobacteria</taxon>
        <taxon>Vibrionales</taxon>
        <taxon>Vibrionaceae</taxon>
        <taxon>Enterovibrio</taxon>
    </lineage>
</organism>
<dbReference type="EMBL" id="FUXU01000020">
    <property type="protein sequence ID" value="SKA53474.1"/>
    <property type="molecule type" value="Genomic_DNA"/>
</dbReference>
<keyword evidence="4 7" id="KW-0812">Transmembrane</keyword>
<feature type="domain" description="Mce/MlaD" evidence="8">
    <location>
        <begin position="161"/>
        <end position="220"/>
    </location>
</feature>
<sequence>MSNINDSQVIEPTVKKDRGISPLWIFTLLAFVLAGWLLYRSVNEAGERIQIYFTDAQGIQAGRTTIRYQGLEVGMIRRVTLSDDLKSIYAEADIYPEATKILSQNTVFWVVRPKASITGISGLDALVSGNYIAVQPGSGAERTTFIAADEPPKDAFDDDSLHIQLEAPDLGSLSIGSGVYFKKILVGEVYDYQLNKDKSGVTLSLKVKKEHASLVTKASKFWNVSGINADISLNGLDVQVENLASVIAGGIAFDSPDGSKQAEDLATFTLYKSINDTDRGITVELNLPPDHGIRNPQSAILYQGLEVGRLNGIEFNADFSGTIATANINPEMAWMLKSGSEFIIEKPQLNLSGFKNLGNLITGNTLSLHPGKGEDARTFSAKTKESIIADDPNALKVTLDADNSWGLGKNTKVLYRGLQVGFINTTKLNADNVELELVIYPNHKHLVKSKSRFYILGGVTGQITSEGVEFSVPAVSQIADPAISFTSEGTEGAAENYPLFKSEIQARNAKETERGVTTFKLLANKLPSVSEGSPVMYKNFEVGKVSNFSLMKENIEVIVNIENRYKHLINQNTVFWNQSGVDIKAGLSGVEVNTGSLKSIVAGGIAFGDIKGIDNKKGRDWILYDSLSDAQNFGLAITFASTTANGLSEGSNIRYQGVDIGEVTQLKPDFETDGVVVSAIIYPEYAERIAKATSYFWVAQPTLSLTKTENLDSLFGAYISVVPGKGNKRKAFTLHNAAEYAGGLTIVLESETRGSVAVGTPILFRDFEVGSVTDVRLGRFADRVLIEIKVSDAYKHLVRQNTVFWNDSGIDVSIGLTGATVKSGTLESVIKGGIAFATPESVELAKPARSDQHYLLHSSPKDEWELWRTAIPSY</sequence>
<feature type="domain" description="Mce/MlaD" evidence="8">
    <location>
        <begin position="636"/>
        <end position="724"/>
    </location>
</feature>
<feature type="domain" description="Mce/MlaD" evidence="8">
    <location>
        <begin position="743"/>
        <end position="822"/>
    </location>
</feature>
<evidence type="ECO:0000256" key="5">
    <source>
        <dbReference type="ARBA" id="ARBA00022989"/>
    </source>
</evidence>
<keyword evidence="5 7" id="KW-1133">Transmembrane helix</keyword>
<proteinExistence type="predicted"/>
<dbReference type="Proteomes" id="UP000190162">
    <property type="component" value="Unassembled WGS sequence"/>
</dbReference>
<dbReference type="InterPro" id="IPR003399">
    <property type="entry name" value="Mce/MlaD"/>
</dbReference>
<name>A0A1T4ULC0_9GAMM</name>
<gene>
    <name evidence="9" type="ORF">SAMN02745132_01981</name>
</gene>
<comment type="subcellular location">
    <subcellularLocation>
        <location evidence="1">Cell inner membrane</location>
    </subcellularLocation>
</comment>
<keyword evidence="2" id="KW-1003">Cell membrane</keyword>
<evidence type="ECO:0000313" key="10">
    <source>
        <dbReference type="Proteomes" id="UP000190162"/>
    </source>
</evidence>
<keyword evidence="10" id="KW-1185">Reference proteome</keyword>
<evidence type="ECO:0000256" key="7">
    <source>
        <dbReference type="SAM" id="Phobius"/>
    </source>
</evidence>
<dbReference type="AlphaFoldDB" id="A0A1T4ULC0"/>
<evidence type="ECO:0000256" key="4">
    <source>
        <dbReference type="ARBA" id="ARBA00022692"/>
    </source>
</evidence>
<reference evidence="10" key="1">
    <citation type="submission" date="2017-02" db="EMBL/GenBank/DDBJ databases">
        <authorList>
            <person name="Varghese N."/>
            <person name="Submissions S."/>
        </authorList>
    </citation>
    <scope>NUCLEOTIDE SEQUENCE [LARGE SCALE GENOMIC DNA]</scope>
    <source>
        <strain evidence="10">DSM 22720</strain>
    </source>
</reference>
<feature type="domain" description="Mce/MlaD" evidence="8">
    <location>
        <begin position="46"/>
        <end position="137"/>
    </location>
</feature>
<dbReference type="PANTHER" id="PTHR30462:SF0">
    <property type="entry name" value="INTERMEMBRANE TRANSPORT PROTEIN YEBT"/>
    <property type="match status" value="1"/>
</dbReference>